<feature type="compositionally biased region" description="Polar residues" evidence="11">
    <location>
        <begin position="111"/>
        <end position="125"/>
    </location>
</feature>
<dbReference type="GO" id="GO:0008270">
    <property type="term" value="F:zinc ion binding"/>
    <property type="evidence" value="ECO:0007669"/>
    <property type="project" value="UniProtKB-KW"/>
</dbReference>
<evidence type="ECO:0008006" key="16">
    <source>
        <dbReference type="Google" id="ProtNLM"/>
    </source>
</evidence>
<evidence type="ECO:0000256" key="5">
    <source>
        <dbReference type="ARBA" id="ARBA00022833"/>
    </source>
</evidence>
<comment type="caution">
    <text evidence="14">The sequence shown here is derived from an EMBL/GenBank/DDBJ whole genome shotgun (WGS) entry which is preliminary data.</text>
</comment>
<dbReference type="InterPro" id="IPR001138">
    <property type="entry name" value="Zn2Cys6_DnaBD"/>
</dbReference>
<dbReference type="InterPro" id="IPR036236">
    <property type="entry name" value="Znf_C2H2_sf"/>
</dbReference>
<dbReference type="Pfam" id="PF00172">
    <property type="entry name" value="Zn_clus"/>
    <property type="match status" value="1"/>
</dbReference>
<dbReference type="GO" id="GO:0005634">
    <property type="term" value="C:nucleus"/>
    <property type="evidence" value="ECO:0007669"/>
    <property type="project" value="UniProtKB-SubCell"/>
</dbReference>
<dbReference type="EMBL" id="VCAU01000097">
    <property type="protein sequence ID" value="KAF9885361.1"/>
    <property type="molecule type" value="Genomic_DNA"/>
</dbReference>
<dbReference type="GO" id="GO:0000981">
    <property type="term" value="F:DNA-binding transcription factor activity, RNA polymerase II-specific"/>
    <property type="evidence" value="ECO:0007669"/>
    <property type="project" value="InterPro"/>
</dbReference>
<evidence type="ECO:0000256" key="6">
    <source>
        <dbReference type="ARBA" id="ARBA00023015"/>
    </source>
</evidence>
<dbReference type="PANTHER" id="PTHR40626">
    <property type="entry name" value="MIP31509P"/>
    <property type="match status" value="1"/>
</dbReference>
<dbReference type="InterPro" id="IPR007219">
    <property type="entry name" value="XnlR_reg_dom"/>
</dbReference>
<keyword evidence="9" id="KW-0539">Nucleus</keyword>
<comment type="subcellular location">
    <subcellularLocation>
        <location evidence="1">Nucleus</location>
    </subcellularLocation>
</comment>
<dbReference type="CDD" id="cd00067">
    <property type="entry name" value="GAL4"/>
    <property type="match status" value="1"/>
</dbReference>
<name>A0AAD4CF48_ASPNN</name>
<dbReference type="InterPro" id="IPR036864">
    <property type="entry name" value="Zn2-C6_fun-type_DNA-bd_sf"/>
</dbReference>
<dbReference type="SUPFAM" id="SSF57667">
    <property type="entry name" value="beta-beta-alpha zinc fingers"/>
    <property type="match status" value="1"/>
</dbReference>
<evidence type="ECO:0000256" key="11">
    <source>
        <dbReference type="SAM" id="MobiDB-lite"/>
    </source>
</evidence>
<dbReference type="PROSITE" id="PS00463">
    <property type="entry name" value="ZN2_CY6_FUNGAL_1"/>
    <property type="match status" value="1"/>
</dbReference>
<dbReference type="PANTHER" id="PTHR40626:SF1">
    <property type="entry name" value="TRANSCRIPTION FACTOR WITH C2H2 AND ZN(2)-CYS(6) DNA BINDING DOMAIN (EUROFUNG)"/>
    <property type="match status" value="1"/>
</dbReference>
<dbReference type="GO" id="GO:0006351">
    <property type="term" value="P:DNA-templated transcription"/>
    <property type="evidence" value="ECO:0007669"/>
    <property type="project" value="InterPro"/>
</dbReference>
<dbReference type="PROSITE" id="PS00028">
    <property type="entry name" value="ZINC_FINGER_C2H2_1"/>
    <property type="match status" value="1"/>
</dbReference>
<gene>
    <name evidence="14" type="ORF">FE257_012978</name>
</gene>
<evidence type="ECO:0000256" key="1">
    <source>
        <dbReference type="ARBA" id="ARBA00004123"/>
    </source>
</evidence>
<accession>A0AAD4CF48</accession>
<keyword evidence="5" id="KW-0862">Zinc</keyword>
<reference evidence="14" key="2">
    <citation type="submission" date="2020-02" db="EMBL/GenBank/DDBJ databases">
        <authorList>
            <person name="Gilchrist C.L.M."/>
            <person name="Chooi Y.-H."/>
        </authorList>
    </citation>
    <scope>NUCLEOTIDE SEQUENCE</scope>
    <source>
        <strain evidence="14">MST-FP2251</strain>
    </source>
</reference>
<keyword evidence="2" id="KW-0479">Metal-binding</keyword>
<dbReference type="PROSITE" id="PS50157">
    <property type="entry name" value="ZINC_FINGER_C2H2_2"/>
    <property type="match status" value="1"/>
</dbReference>
<evidence type="ECO:0000256" key="2">
    <source>
        <dbReference type="ARBA" id="ARBA00022723"/>
    </source>
</evidence>
<keyword evidence="6" id="KW-0805">Transcription regulation</keyword>
<dbReference type="Gene3D" id="3.30.160.60">
    <property type="entry name" value="Classic Zinc Finger"/>
    <property type="match status" value="1"/>
</dbReference>
<feature type="domain" description="C2H2-type" evidence="13">
    <location>
        <begin position="10"/>
        <end position="37"/>
    </location>
</feature>
<sequence length="584" mass="65244">MAASHPRRQLQCDQCARQYSSVSHLKRHQTTHVPKKPAICIFCNRQFLRSDVLLRHSRNCKEKGARTLPRVKRGRKPKACDSCAISRVACDGDSPCDVCLFKSIQCTYGSSQQQQTRGQEGSDTENPAGDPTYKPPLAETSNSQRIPISFLLNITDPSIQFPYDIHRVISQHNEGISGPIDQTHSDYWTDSDPFMEAWSSIFNTVINISAVDTSPEGSDQVYGLNDPANLPGTVDRLISCLEQAPAYNSNPFIHKASFNVNTASPALLLGIILLGSTYVSPEDASAAVEYHTLAEYIVFEGPEFRQLLYEDKNPGLSAANIQLIQAALLVIGLQGSRSQLEANRRMRVQRVPALVSVARLLNLTRVVNDAIVDVQLLNVERYVHEETLVRIMAWIYLLDCNCVIFYHFPPQFKIFEANFGLPRQSSIFDAVTPAEENEPPSDGISTHLPLTLRSIVQQLMADKPSQLEVLQTQVDSLFALFLVLSALHCVLFDLQALGDFTDISTALVPVERALDRWKIIWDAFCTRQKQSGVNMSGFMVHALEFWWLAKMLVKKPVTFGPNGRVATDSIQSFHDMIKDLRAAI</sequence>
<reference evidence="14" key="1">
    <citation type="journal article" date="2019" name="Beilstein J. Org. Chem.">
        <title>Nanangenines: drimane sesquiterpenoids as the dominant metabolite cohort of a novel Australian fungus, Aspergillus nanangensis.</title>
        <authorList>
            <person name="Lacey H.J."/>
            <person name="Gilchrist C.L.M."/>
            <person name="Crombie A."/>
            <person name="Kalaitzis J.A."/>
            <person name="Vuong D."/>
            <person name="Rutledge P.J."/>
            <person name="Turner P."/>
            <person name="Pitt J.I."/>
            <person name="Lacey E."/>
            <person name="Chooi Y.H."/>
            <person name="Piggott A.M."/>
        </authorList>
    </citation>
    <scope>NUCLEOTIDE SEQUENCE</scope>
    <source>
        <strain evidence="14">MST-FP2251</strain>
    </source>
</reference>
<feature type="domain" description="Zn(2)-C6 fungal-type" evidence="12">
    <location>
        <begin position="79"/>
        <end position="108"/>
    </location>
</feature>
<dbReference type="InterPro" id="IPR051059">
    <property type="entry name" value="VerF-like"/>
</dbReference>
<dbReference type="SMART" id="SM00355">
    <property type="entry name" value="ZnF_C2H2"/>
    <property type="match status" value="2"/>
</dbReference>
<evidence type="ECO:0000259" key="12">
    <source>
        <dbReference type="PROSITE" id="PS50048"/>
    </source>
</evidence>
<keyword evidence="7" id="KW-0238">DNA-binding</keyword>
<evidence type="ECO:0000313" key="14">
    <source>
        <dbReference type="EMBL" id="KAF9885361.1"/>
    </source>
</evidence>
<dbReference type="GO" id="GO:0000978">
    <property type="term" value="F:RNA polymerase II cis-regulatory region sequence-specific DNA binding"/>
    <property type="evidence" value="ECO:0007669"/>
    <property type="project" value="InterPro"/>
</dbReference>
<dbReference type="PROSITE" id="PS50048">
    <property type="entry name" value="ZN2_CY6_FUNGAL_2"/>
    <property type="match status" value="1"/>
</dbReference>
<protein>
    <recommendedName>
        <fullName evidence="16">Zn(2)-C6 fungal-type domain-containing protein</fullName>
    </recommendedName>
</protein>
<keyword evidence="8" id="KW-0804">Transcription</keyword>
<evidence type="ECO:0000256" key="3">
    <source>
        <dbReference type="ARBA" id="ARBA00022737"/>
    </source>
</evidence>
<dbReference type="Pfam" id="PF04082">
    <property type="entry name" value="Fungal_trans"/>
    <property type="match status" value="1"/>
</dbReference>
<keyword evidence="15" id="KW-1185">Reference proteome</keyword>
<evidence type="ECO:0000259" key="13">
    <source>
        <dbReference type="PROSITE" id="PS50157"/>
    </source>
</evidence>
<dbReference type="GO" id="GO:0000785">
    <property type="term" value="C:chromatin"/>
    <property type="evidence" value="ECO:0007669"/>
    <property type="project" value="TreeGrafter"/>
</dbReference>
<proteinExistence type="predicted"/>
<dbReference type="SUPFAM" id="SSF57701">
    <property type="entry name" value="Zn2/Cys6 DNA-binding domain"/>
    <property type="match status" value="1"/>
</dbReference>
<evidence type="ECO:0000256" key="4">
    <source>
        <dbReference type="ARBA" id="ARBA00022771"/>
    </source>
</evidence>
<evidence type="ECO:0000256" key="7">
    <source>
        <dbReference type="ARBA" id="ARBA00023125"/>
    </source>
</evidence>
<evidence type="ECO:0000256" key="10">
    <source>
        <dbReference type="PROSITE-ProRule" id="PRU00042"/>
    </source>
</evidence>
<dbReference type="InterPro" id="IPR013087">
    <property type="entry name" value="Znf_C2H2_type"/>
</dbReference>
<keyword evidence="3" id="KW-0677">Repeat</keyword>
<dbReference type="Proteomes" id="UP001194746">
    <property type="component" value="Unassembled WGS sequence"/>
</dbReference>
<organism evidence="14 15">
    <name type="scientific">Aspergillus nanangensis</name>
    <dbReference type="NCBI Taxonomy" id="2582783"/>
    <lineage>
        <taxon>Eukaryota</taxon>
        <taxon>Fungi</taxon>
        <taxon>Dikarya</taxon>
        <taxon>Ascomycota</taxon>
        <taxon>Pezizomycotina</taxon>
        <taxon>Eurotiomycetes</taxon>
        <taxon>Eurotiomycetidae</taxon>
        <taxon>Eurotiales</taxon>
        <taxon>Aspergillaceae</taxon>
        <taxon>Aspergillus</taxon>
        <taxon>Aspergillus subgen. Circumdati</taxon>
    </lineage>
</organism>
<dbReference type="GO" id="GO:0009893">
    <property type="term" value="P:positive regulation of metabolic process"/>
    <property type="evidence" value="ECO:0007669"/>
    <property type="project" value="UniProtKB-ARBA"/>
</dbReference>
<evidence type="ECO:0000313" key="15">
    <source>
        <dbReference type="Proteomes" id="UP001194746"/>
    </source>
</evidence>
<dbReference type="Gene3D" id="4.10.240.10">
    <property type="entry name" value="Zn(2)-C6 fungal-type DNA-binding domain"/>
    <property type="match status" value="1"/>
</dbReference>
<evidence type="ECO:0000256" key="9">
    <source>
        <dbReference type="ARBA" id="ARBA00023242"/>
    </source>
</evidence>
<dbReference type="AlphaFoldDB" id="A0AAD4CF48"/>
<dbReference type="SMART" id="SM00066">
    <property type="entry name" value="GAL4"/>
    <property type="match status" value="1"/>
</dbReference>
<feature type="region of interest" description="Disordered" evidence="11">
    <location>
        <begin position="111"/>
        <end position="140"/>
    </location>
</feature>
<keyword evidence="4 10" id="KW-0863">Zinc-finger</keyword>
<evidence type="ECO:0000256" key="8">
    <source>
        <dbReference type="ARBA" id="ARBA00023163"/>
    </source>
</evidence>